<dbReference type="InterPro" id="IPR013083">
    <property type="entry name" value="Znf_RING/FYVE/PHD"/>
</dbReference>
<protein>
    <recommendedName>
        <fullName evidence="4">Phorbol-ester/DAG-type domain-containing protein</fullName>
    </recommendedName>
</protein>
<evidence type="ECO:0000313" key="3">
    <source>
        <dbReference type="Proteomes" id="UP001341840"/>
    </source>
</evidence>
<dbReference type="Proteomes" id="UP001341840">
    <property type="component" value="Unassembled WGS sequence"/>
</dbReference>
<comment type="caution">
    <text evidence="2">The sequence shown here is derived from an EMBL/GenBank/DDBJ whole genome shotgun (WGS) entry which is preliminary data.</text>
</comment>
<organism evidence="2 3">
    <name type="scientific">Stylosanthes scabra</name>
    <dbReference type="NCBI Taxonomy" id="79078"/>
    <lineage>
        <taxon>Eukaryota</taxon>
        <taxon>Viridiplantae</taxon>
        <taxon>Streptophyta</taxon>
        <taxon>Embryophyta</taxon>
        <taxon>Tracheophyta</taxon>
        <taxon>Spermatophyta</taxon>
        <taxon>Magnoliopsida</taxon>
        <taxon>eudicotyledons</taxon>
        <taxon>Gunneridae</taxon>
        <taxon>Pentapetalae</taxon>
        <taxon>rosids</taxon>
        <taxon>fabids</taxon>
        <taxon>Fabales</taxon>
        <taxon>Fabaceae</taxon>
        <taxon>Papilionoideae</taxon>
        <taxon>50 kb inversion clade</taxon>
        <taxon>dalbergioids sensu lato</taxon>
        <taxon>Dalbergieae</taxon>
        <taxon>Pterocarpus clade</taxon>
        <taxon>Stylosanthes</taxon>
    </lineage>
</organism>
<dbReference type="PANTHER" id="PTHR47025:SF2">
    <property type="entry name" value="AUTOIMMUNE REGULATOR"/>
    <property type="match status" value="1"/>
</dbReference>
<reference evidence="2 3" key="1">
    <citation type="journal article" date="2023" name="Plants (Basel)">
        <title>Bridging the Gap: Combining Genomics and Transcriptomics Approaches to Understand Stylosanthes scabra, an Orphan Legume from the Brazilian Caatinga.</title>
        <authorList>
            <person name="Ferreira-Neto J.R.C."/>
            <person name="da Silva M.D."/>
            <person name="Binneck E."/>
            <person name="de Melo N.F."/>
            <person name="da Silva R.H."/>
            <person name="de Melo A.L.T.M."/>
            <person name="Pandolfi V."/>
            <person name="Bustamante F.O."/>
            <person name="Brasileiro-Vidal A.C."/>
            <person name="Benko-Iseppon A.M."/>
        </authorList>
    </citation>
    <scope>NUCLEOTIDE SEQUENCE [LARGE SCALE GENOMIC DNA]</scope>
    <source>
        <tissue evidence="2">Leaves</tissue>
    </source>
</reference>
<evidence type="ECO:0000313" key="2">
    <source>
        <dbReference type="EMBL" id="MED6115308.1"/>
    </source>
</evidence>
<evidence type="ECO:0000256" key="1">
    <source>
        <dbReference type="SAM" id="Phobius"/>
    </source>
</evidence>
<dbReference type="Gene3D" id="3.30.40.10">
    <property type="entry name" value="Zinc/RING finger domain, C3HC4 (zinc finger)"/>
    <property type="match status" value="1"/>
</dbReference>
<keyword evidence="1" id="KW-0472">Membrane</keyword>
<dbReference type="PANTHER" id="PTHR47025">
    <property type="entry name" value="AUTOIMMUNE REGULATOR"/>
    <property type="match status" value="1"/>
</dbReference>
<accession>A0ABU6QU36</accession>
<dbReference type="EMBL" id="JASCZI010001659">
    <property type="protein sequence ID" value="MED6115308.1"/>
    <property type="molecule type" value="Genomic_DNA"/>
</dbReference>
<gene>
    <name evidence="2" type="ORF">PIB30_089241</name>
</gene>
<feature type="transmembrane region" description="Helical" evidence="1">
    <location>
        <begin position="6"/>
        <end position="25"/>
    </location>
</feature>
<evidence type="ECO:0008006" key="4">
    <source>
        <dbReference type="Google" id="ProtNLM"/>
    </source>
</evidence>
<sequence>MASHLIHHHPLVGIIIIIPLFLVIMEDQRTGVDPLAQIQERCICIVKTHQVHHEGCVLCRQQYFSKIFSPQTMMICDQCKKEYHVGCKKDHNIQNLENC</sequence>
<keyword evidence="1" id="KW-1133">Transmembrane helix</keyword>
<keyword evidence="1" id="KW-0812">Transmembrane</keyword>
<keyword evidence="3" id="KW-1185">Reference proteome</keyword>
<proteinExistence type="predicted"/>
<name>A0ABU6QU36_9FABA</name>